<reference evidence="2 3" key="1">
    <citation type="submission" date="2016-10" db="EMBL/GenBank/DDBJ databases">
        <authorList>
            <person name="de Groot N.N."/>
        </authorList>
    </citation>
    <scope>NUCLEOTIDE SEQUENCE [LARGE SCALE GENOMIC DNA]</scope>
    <source>
        <strain evidence="2 3">DSM 25186</strain>
    </source>
</reference>
<dbReference type="InterPro" id="IPR012338">
    <property type="entry name" value="Beta-lactam/transpept-like"/>
</dbReference>
<accession>A0A1G9SAK5</accession>
<evidence type="ECO:0000259" key="1">
    <source>
        <dbReference type="Pfam" id="PF00144"/>
    </source>
</evidence>
<dbReference type="RefSeq" id="WP_089687121.1">
    <property type="nucleotide sequence ID" value="NZ_FNFO01000012.1"/>
</dbReference>
<gene>
    <name evidence="2" type="ORF">SAMN05421823_11287</name>
</gene>
<dbReference type="InterPro" id="IPR050491">
    <property type="entry name" value="AmpC-like"/>
</dbReference>
<keyword evidence="2" id="KW-0378">Hydrolase</keyword>
<dbReference type="PROSITE" id="PS51257">
    <property type="entry name" value="PROKAR_LIPOPROTEIN"/>
    <property type="match status" value="1"/>
</dbReference>
<dbReference type="InterPro" id="IPR001466">
    <property type="entry name" value="Beta-lactam-related"/>
</dbReference>
<sequence>MKKSAYVPLLFALGIGACQELEVEAPALPCGTGYGTHPKHATYQAYLDTYRQETQAPGVVLLVARPDQPLWVGSSGQANLAHQAPFCTETPFRLGSITKVYVATLIMKLQEEGQLALDDPLHNVLPEVATRIPSAEKITVRHLLGHTSGLIDPPNQSLQYQADIVNDPTWFGNMSTTELLEKYVYGKALLFEPGTAYSYSNPGYWLLGKIAERVGQKPLADLLSEKIFTPLHLTHTYLEKHHNPDVSRGYAASTGSKVKDVTPWDEAEGDGKAAGGMISTAEDLYRFYDALFSGVLVSPASVEAMKTQQLPDCDGVDCEYGLGLEIWHLGNQTGYGHNGALIGIEANALYFPERNTMLVLYKNLGGGSDKSFLEDLL</sequence>
<dbReference type="PANTHER" id="PTHR46825">
    <property type="entry name" value="D-ALANYL-D-ALANINE-CARBOXYPEPTIDASE/ENDOPEPTIDASE AMPH"/>
    <property type="match status" value="1"/>
</dbReference>
<evidence type="ECO:0000313" key="2">
    <source>
        <dbReference type="EMBL" id="SDM32357.1"/>
    </source>
</evidence>
<dbReference type="AlphaFoldDB" id="A0A1G9SAK5"/>
<protein>
    <submittedName>
        <fullName evidence="2">D-alanyl-D-alanine carboxypeptidase</fullName>
    </submittedName>
</protein>
<dbReference type="Proteomes" id="UP000198510">
    <property type="component" value="Unassembled WGS sequence"/>
</dbReference>
<dbReference type="GO" id="GO:0004180">
    <property type="term" value="F:carboxypeptidase activity"/>
    <property type="evidence" value="ECO:0007669"/>
    <property type="project" value="UniProtKB-KW"/>
</dbReference>
<evidence type="ECO:0000313" key="3">
    <source>
        <dbReference type="Proteomes" id="UP000198510"/>
    </source>
</evidence>
<keyword evidence="3" id="KW-1185">Reference proteome</keyword>
<keyword evidence="2" id="KW-0645">Protease</keyword>
<dbReference type="OrthoDB" id="9797709at2"/>
<dbReference type="Gene3D" id="3.40.710.10">
    <property type="entry name" value="DD-peptidase/beta-lactamase superfamily"/>
    <property type="match status" value="1"/>
</dbReference>
<dbReference type="PANTHER" id="PTHR46825:SF9">
    <property type="entry name" value="BETA-LACTAMASE-RELATED DOMAIN-CONTAINING PROTEIN"/>
    <property type="match status" value="1"/>
</dbReference>
<feature type="domain" description="Beta-lactamase-related" evidence="1">
    <location>
        <begin position="45"/>
        <end position="367"/>
    </location>
</feature>
<dbReference type="STRING" id="1075417.SAMN05421823_11287"/>
<proteinExistence type="predicted"/>
<dbReference type="Pfam" id="PF00144">
    <property type="entry name" value="Beta-lactamase"/>
    <property type="match status" value="1"/>
</dbReference>
<keyword evidence="2" id="KW-0121">Carboxypeptidase</keyword>
<dbReference type="SUPFAM" id="SSF56601">
    <property type="entry name" value="beta-lactamase/transpeptidase-like"/>
    <property type="match status" value="1"/>
</dbReference>
<dbReference type="EMBL" id="FNFO01000012">
    <property type="protein sequence ID" value="SDM32357.1"/>
    <property type="molecule type" value="Genomic_DNA"/>
</dbReference>
<name>A0A1G9SAK5_9BACT</name>
<organism evidence="2 3">
    <name type="scientific">Catalinimonas alkaloidigena</name>
    <dbReference type="NCBI Taxonomy" id="1075417"/>
    <lineage>
        <taxon>Bacteria</taxon>
        <taxon>Pseudomonadati</taxon>
        <taxon>Bacteroidota</taxon>
        <taxon>Cytophagia</taxon>
        <taxon>Cytophagales</taxon>
        <taxon>Catalimonadaceae</taxon>
        <taxon>Catalinimonas</taxon>
    </lineage>
</organism>